<keyword evidence="4" id="KW-1185">Reference proteome</keyword>
<reference evidence="4" key="1">
    <citation type="journal article" date="2019" name="Int. J. Syst. Evol. Microbiol.">
        <title>The Global Catalogue of Microorganisms (GCM) 10K type strain sequencing project: providing services to taxonomists for standard genome sequencing and annotation.</title>
        <authorList>
            <consortium name="The Broad Institute Genomics Platform"/>
            <consortium name="The Broad Institute Genome Sequencing Center for Infectious Disease"/>
            <person name="Wu L."/>
            <person name="Ma J."/>
        </authorList>
    </citation>
    <scope>NUCLEOTIDE SEQUENCE [LARGE SCALE GENOMIC DNA]</scope>
    <source>
        <strain evidence="4">CECT 7798</strain>
    </source>
</reference>
<dbReference type="Pfam" id="PF08659">
    <property type="entry name" value="KR"/>
    <property type="match status" value="1"/>
</dbReference>
<dbReference type="CDD" id="cd08953">
    <property type="entry name" value="KR_2_SDR_x"/>
    <property type="match status" value="1"/>
</dbReference>
<dbReference type="Proteomes" id="UP001595735">
    <property type="component" value="Unassembled WGS sequence"/>
</dbReference>
<evidence type="ECO:0000259" key="2">
    <source>
        <dbReference type="PROSITE" id="PS50075"/>
    </source>
</evidence>
<evidence type="ECO:0000313" key="4">
    <source>
        <dbReference type="Proteomes" id="UP001595735"/>
    </source>
</evidence>
<feature type="domain" description="Carrier" evidence="2">
    <location>
        <begin position="175"/>
        <end position="260"/>
    </location>
</feature>
<feature type="region of interest" description="Disordered" evidence="1">
    <location>
        <begin position="153"/>
        <end position="172"/>
    </location>
</feature>
<dbReference type="InterPro" id="IPR013968">
    <property type="entry name" value="PKS_KR"/>
</dbReference>
<dbReference type="Pfam" id="PF00550">
    <property type="entry name" value="PP-binding"/>
    <property type="match status" value="2"/>
</dbReference>
<dbReference type="PANTHER" id="PTHR43074">
    <property type="entry name" value="OMEGA-3 POLYUNSATURATED FATTY ACID SYNTHASE PFAB-RELATED"/>
    <property type="match status" value="1"/>
</dbReference>
<dbReference type="PANTHER" id="PTHR43074:SF1">
    <property type="entry name" value="BETA-KETOACYL SYNTHASE FAMILY PROTEIN-RELATED"/>
    <property type="match status" value="1"/>
</dbReference>
<dbReference type="Gene3D" id="1.10.1200.10">
    <property type="entry name" value="ACP-like"/>
    <property type="match status" value="2"/>
</dbReference>
<dbReference type="EMBL" id="JBHRYO010000002">
    <property type="protein sequence ID" value="MFC3756433.1"/>
    <property type="molecule type" value="Genomic_DNA"/>
</dbReference>
<feature type="compositionally biased region" description="Low complexity" evidence="1">
    <location>
        <begin position="155"/>
        <end position="169"/>
    </location>
</feature>
<dbReference type="InterPro" id="IPR036291">
    <property type="entry name" value="NAD(P)-bd_dom_sf"/>
</dbReference>
<sequence length="755" mass="83461">MKLMIQAQRDVMLSFMGQNPQVNPMPVYNTPMPTSAPERTIPVQQVQQERTVAVATSAVAVKTAPTRDIKALLLQVVSDKTGYPQEMLGMEMDLEADLSIDSIKRVEIIGTLRNELGTLAKGNTNEDMVMEQLAGIKTLSGLVSWLTEFSGADATPATPEKTAETTSTSQAKSTLSLEDLQNAILNIVSEKTGYPKEMLGLDLDLEADLSIDSIKRMEIIADLKNKIGFGENLEQADDVMEKLAAIKTLRGLASWISEMSGDTNEVKNEVKEEVTSEATNNVLSRLRFDITPTDASSVQNTEILQGKRFAITQDDTQQTSAIKAELEKHGAIVELVAADKDLSNVDGLIMLDLFSATDKPSIIDHVDLIKKLDFDKAKWVYLISDIPAHIQEINDVSVLRHHQGYPGLFKSLAREFDNTTCRLISLSTPQEVDQIAEITLKEILTNDKPAEVIYKNEKRHKVDIIPSPLSTSLSEAHIQLDQKSVVLVLGGAQGITAELVKHMSQAYPCTYILVGRSADPRNEASAKELEGMKTKEEIRAFLIKSGKFTSPAEIEKETTKVFKNNQILRTIRDMEALGNTIIYQSLDLCDEEGLSNLISGIYEKYNRLDGVIHGAGLLEDKLFKQKTTSSFGRVFDTKVKPLRVLAEQLRTDCQFVVLFSSIASVYGNKGQTDYAAANSVLDDYANALNKRLKGKVISINWGPWKGAGMVSSTLESEYERRGISMIPLDEGKEIFLNEIKYGTESQVLIMSGNNW</sequence>
<protein>
    <submittedName>
        <fullName evidence="3">SDR family NAD(P)-dependent oxidoreductase</fullName>
    </submittedName>
</protein>
<organism evidence="3 4">
    <name type="scientific">Chryseobacterium tructae</name>
    <dbReference type="NCBI Taxonomy" id="1037380"/>
    <lineage>
        <taxon>Bacteria</taxon>
        <taxon>Pseudomonadati</taxon>
        <taxon>Bacteroidota</taxon>
        <taxon>Flavobacteriia</taxon>
        <taxon>Flavobacteriales</taxon>
        <taxon>Weeksellaceae</taxon>
        <taxon>Chryseobacterium group</taxon>
        <taxon>Chryseobacterium</taxon>
    </lineage>
</organism>
<dbReference type="RefSeq" id="WP_290296929.1">
    <property type="nucleotide sequence ID" value="NZ_JBHRYO010000002.1"/>
</dbReference>
<dbReference type="InterPro" id="IPR052568">
    <property type="entry name" value="PKS-FAS_Synthase"/>
</dbReference>
<evidence type="ECO:0000256" key="1">
    <source>
        <dbReference type="SAM" id="MobiDB-lite"/>
    </source>
</evidence>
<name>A0ABV7XTU5_9FLAO</name>
<dbReference type="InterPro" id="IPR036736">
    <property type="entry name" value="ACP-like_sf"/>
</dbReference>
<dbReference type="SUPFAM" id="SSF51735">
    <property type="entry name" value="NAD(P)-binding Rossmann-fold domains"/>
    <property type="match status" value="1"/>
</dbReference>
<dbReference type="InterPro" id="IPR009081">
    <property type="entry name" value="PP-bd_ACP"/>
</dbReference>
<comment type="caution">
    <text evidence="3">The sequence shown here is derived from an EMBL/GenBank/DDBJ whole genome shotgun (WGS) entry which is preliminary data.</text>
</comment>
<evidence type="ECO:0000313" key="3">
    <source>
        <dbReference type="EMBL" id="MFC3756433.1"/>
    </source>
</evidence>
<dbReference type="InterPro" id="IPR057326">
    <property type="entry name" value="KR_dom"/>
</dbReference>
<feature type="domain" description="Carrier" evidence="2">
    <location>
        <begin position="64"/>
        <end position="150"/>
    </location>
</feature>
<dbReference type="SMART" id="SM00822">
    <property type="entry name" value="PKS_KR"/>
    <property type="match status" value="1"/>
</dbReference>
<dbReference type="PROSITE" id="PS50075">
    <property type="entry name" value="CARRIER"/>
    <property type="match status" value="2"/>
</dbReference>
<dbReference type="Gene3D" id="3.40.50.720">
    <property type="entry name" value="NAD(P)-binding Rossmann-like Domain"/>
    <property type="match status" value="1"/>
</dbReference>
<gene>
    <name evidence="3" type="ORF">ACFONJ_10690</name>
</gene>
<dbReference type="SUPFAM" id="SSF47336">
    <property type="entry name" value="ACP-like"/>
    <property type="match status" value="2"/>
</dbReference>
<proteinExistence type="predicted"/>
<accession>A0ABV7XTU5</accession>